<name>A0ABN0QWF5_MYCUL</name>
<evidence type="ECO:0000313" key="3">
    <source>
        <dbReference type="Proteomes" id="UP000020681"/>
    </source>
</evidence>
<protein>
    <submittedName>
        <fullName evidence="2">Uncharacterized protein</fullName>
    </submittedName>
</protein>
<feature type="region of interest" description="Disordered" evidence="1">
    <location>
        <begin position="1"/>
        <end position="29"/>
    </location>
</feature>
<comment type="caution">
    <text evidence="2">The sequence shown here is derived from an EMBL/GenBank/DDBJ whole genome shotgun (WGS) entry which is preliminary data.</text>
</comment>
<evidence type="ECO:0000256" key="1">
    <source>
        <dbReference type="SAM" id="MobiDB-lite"/>
    </source>
</evidence>
<organism evidence="2 3">
    <name type="scientific">Mycobacterium ulcerans str. Harvey</name>
    <dbReference type="NCBI Taxonomy" id="1299332"/>
    <lineage>
        <taxon>Bacteria</taxon>
        <taxon>Bacillati</taxon>
        <taxon>Actinomycetota</taxon>
        <taxon>Actinomycetes</taxon>
        <taxon>Mycobacteriales</taxon>
        <taxon>Mycobacteriaceae</taxon>
        <taxon>Mycobacterium</taxon>
        <taxon>Mycobacterium ulcerans group</taxon>
    </lineage>
</organism>
<reference evidence="2 3" key="1">
    <citation type="submission" date="2014-01" db="EMBL/GenBank/DDBJ databases">
        <authorList>
            <person name="Dobos K."/>
            <person name="Lenaerts A."/>
            <person name="Ordway D."/>
            <person name="DeGroote M.A."/>
            <person name="Parker T."/>
            <person name="Sizemore C."/>
            <person name="Tallon L.J."/>
            <person name="Sadzewicz L.K."/>
            <person name="Sengamalay N."/>
            <person name="Fraser C.M."/>
            <person name="Hine E."/>
            <person name="Shefchek K.A."/>
            <person name="Das S.P."/>
            <person name="Tettelin H."/>
        </authorList>
    </citation>
    <scope>NUCLEOTIDE SEQUENCE [LARGE SCALE GENOMIC DNA]</scope>
    <source>
        <strain evidence="2 3">Harvey</strain>
    </source>
</reference>
<evidence type="ECO:0000313" key="2">
    <source>
        <dbReference type="EMBL" id="EUA89039.1"/>
    </source>
</evidence>
<keyword evidence="3" id="KW-1185">Reference proteome</keyword>
<sequence>MPGPEKIRSLRARRRESRDGAGTVARRDAGAGCSHIDRYPMCRVVMAHRR</sequence>
<accession>A0ABN0QWF5</accession>
<dbReference type="Proteomes" id="UP000020681">
    <property type="component" value="Unassembled WGS sequence"/>
</dbReference>
<proteinExistence type="predicted"/>
<gene>
    <name evidence="2" type="ORF">I551_4490</name>
</gene>
<dbReference type="EMBL" id="JAOL01000129">
    <property type="protein sequence ID" value="EUA89039.1"/>
    <property type="molecule type" value="Genomic_DNA"/>
</dbReference>